<dbReference type="GO" id="GO:0016616">
    <property type="term" value="F:oxidoreductase activity, acting on the CH-OH group of donors, NAD or NADP as acceptor"/>
    <property type="evidence" value="ECO:0007669"/>
    <property type="project" value="TreeGrafter"/>
</dbReference>
<dbReference type="SUPFAM" id="SSF51735">
    <property type="entry name" value="NAD(P)-binding Rossmann-fold domains"/>
    <property type="match status" value="1"/>
</dbReference>
<dbReference type="InterPro" id="IPR036291">
    <property type="entry name" value="NAD(P)-bd_dom_sf"/>
</dbReference>
<accession>A0A1H9A119</accession>
<sequence length="232" mass="23783">MLDAKSYVITGGFGSLGRAVGAAVLAAGGRVALLDQAPDKEAASADDKLLRLGGLDLNQAGAAEAALQRVLARFGRIDGLINIAGTFRWETVEGGSVDSWDLLYRVNLRTALLTSKAALPHLVGAPGQGKRIVNIGAAAAAKAAAGMGAYTASKAGVAKLTEALAEELKDRGVTVNAILPSIIDTAVNRADMPDADFSRWVSPQAIADLIVFLLSPQAEAISGACIPILGRV</sequence>
<dbReference type="InterPro" id="IPR002347">
    <property type="entry name" value="SDR_fam"/>
</dbReference>
<dbReference type="EMBL" id="FOFS01000001">
    <property type="protein sequence ID" value="SEP70436.1"/>
    <property type="molecule type" value="Genomic_DNA"/>
</dbReference>
<dbReference type="PANTHER" id="PTHR42760:SF135">
    <property type="entry name" value="BLL7886 PROTEIN"/>
    <property type="match status" value="1"/>
</dbReference>
<evidence type="ECO:0000313" key="3">
    <source>
        <dbReference type="EMBL" id="SEP70436.1"/>
    </source>
</evidence>
<dbReference type="PRINTS" id="PR00080">
    <property type="entry name" value="SDRFAMILY"/>
</dbReference>
<comment type="similarity">
    <text evidence="1 2">Belongs to the short-chain dehydrogenases/reductases (SDR) family.</text>
</comment>
<evidence type="ECO:0000256" key="1">
    <source>
        <dbReference type="ARBA" id="ARBA00006484"/>
    </source>
</evidence>
<protein>
    <submittedName>
        <fullName evidence="3">NAD(P)-dependent dehydrogenase, short-chain alcohol dehydrogenase family</fullName>
    </submittedName>
</protein>
<dbReference type="Proteomes" id="UP000199233">
    <property type="component" value="Unassembled WGS sequence"/>
</dbReference>
<evidence type="ECO:0000313" key="4">
    <source>
        <dbReference type="Proteomes" id="UP000199233"/>
    </source>
</evidence>
<name>A0A1H9A119_9GAMM</name>
<dbReference type="PANTHER" id="PTHR42760">
    <property type="entry name" value="SHORT-CHAIN DEHYDROGENASES/REDUCTASES FAMILY MEMBER"/>
    <property type="match status" value="1"/>
</dbReference>
<reference evidence="3 4" key="1">
    <citation type="submission" date="2016-10" db="EMBL/GenBank/DDBJ databases">
        <authorList>
            <person name="de Groot N.N."/>
        </authorList>
    </citation>
    <scope>NUCLEOTIDE SEQUENCE [LARGE SCALE GENOMIC DNA]</scope>
    <source>
        <strain evidence="3 4">DSM 25927</strain>
    </source>
</reference>
<dbReference type="AlphaFoldDB" id="A0A1H9A119"/>
<evidence type="ECO:0000256" key="2">
    <source>
        <dbReference type="RuleBase" id="RU000363"/>
    </source>
</evidence>
<keyword evidence="4" id="KW-1185">Reference proteome</keyword>
<dbReference type="OrthoDB" id="118015at2"/>
<dbReference type="RefSeq" id="WP_093280893.1">
    <property type="nucleotide sequence ID" value="NZ_FOFS01000001.1"/>
</dbReference>
<dbReference type="STRING" id="489703.SAMN04488038_101238"/>
<proteinExistence type="inferred from homology"/>
<organism evidence="3 4">
    <name type="scientific">Solimonas aquatica</name>
    <dbReference type="NCBI Taxonomy" id="489703"/>
    <lineage>
        <taxon>Bacteria</taxon>
        <taxon>Pseudomonadati</taxon>
        <taxon>Pseudomonadota</taxon>
        <taxon>Gammaproteobacteria</taxon>
        <taxon>Nevskiales</taxon>
        <taxon>Nevskiaceae</taxon>
        <taxon>Solimonas</taxon>
    </lineage>
</organism>
<gene>
    <name evidence="3" type="ORF">SAMN04488038_101238</name>
</gene>
<dbReference type="Pfam" id="PF00106">
    <property type="entry name" value="adh_short"/>
    <property type="match status" value="1"/>
</dbReference>
<dbReference type="Gene3D" id="3.40.50.720">
    <property type="entry name" value="NAD(P)-binding Rossmann-like Domain"/>
    <property type="match status" value="1"/>
</dbReference>
<dbReference type="PRINTS" id="PR00081">
    <property type="entry name" value="GDHRDH"/>
</dbReference>
<dbReference type="GO" id="GO:0030497">
    <property type="term" value="P:fatty acid elongation"/>
    <property type="evidence" value="ECO:0007669"/>
    <property type="project" value="TreeGrafter"/>
</dbReference>